<dbReference type="Gene3D" id="1.10.150.750">
    <property type="match status" value="1"/>
</dbReference>
<gene>
    <name evidence="2" type="ORF">PT974_04773</name>
</gene>
<dbReference type="InterPro" id="IPR036412">
    <property type="entry name" value="HAD-like_sf"/>
</dbReference>
<evidence type="ECO:0000313" key="2">
    <source>
        <dbReference type="EMBL" id="KAK5994300.1"/>
    </source>
</evidence>
<protein>
    <submittedName>
        <fullName evidence="2">2-haloalkanoic acid dehalogenase</fullName>
    </submittedName>
</protein>
<dbReference type="InterPro" id="IPR006439">
    <property type="entry name" value="HAD-SF_hydro_IA"/>
</dbReference>
<dbReference type="InterPro" id="IPR051540">
    <property type="entry name" value="S-2-haloacid_dehalogenase"/>
</dbReference>
<accession>A0ABR0SQ42</accession>
<proteinExistence type="predicted"/>
<keyword evidence="3" id="KW-1185">Reference proteome</keyword>
<organism evidence="2 3">
    <name type="scientific">Cladobotryum mycophilum</name>
    <dbReference type="NCBI Taxonomy" id="491253"/>
    <lineage>
        <taxon>Eukaryota</taxon>
        <taxon>Fungi</taxon>
        <taxon>Dikarya</taxon>
        <taxon>Ascomycota</taxon>
        <taxon>Pezizomycotina</taxon>
        <taxon>Sordariomycetes</taxon>
        <taxon>Hypocreomycetidae</taxon>
        <taxon>Hypocreales</taxon>
        <taxon>Hypocreaceae</taxon>
        <taxon>Cladobotryum</taxon>
    </lineage>
</organism>
<dbReference type="Pfam" id="PF00702">
    <property type="entry name" value="Hydrolase"/>
    <property type="match status" value="1"/>
</dbReference>
<dbReference type="Gene3D" id="3.40.50.1000">
    <property type="entry name" value="HAD superfamily/HAD-like"/>
    <property type="match status" value="1"/>
</dbReference>
<evidence type="ECO:0000313" key="3">
    <source>
        <dbReference type="Proteomes" id="UP001338125"/>
    </source>
</evidence>
<dbReference type="PANTHER" id="PTHR43316:SF9">
    <property type="entry name" value="ACID DEHALOGENASE, PUTATIVE (AFU_ORTHOLOGUE AFUA_6G14460)-RELATED"/>
    <property type="match status" value="1"/>
</dbReference>
<dbReference type="SUPFAM" id="SSF56784">
    <property type="entry name" value="HAD-like"/>
    <property type="match status" value="1"/>
</dbReference>
<dbReference type="InterPro" id="IPR023214">
    <property type="entry name" value="HAD_sf"/>
</dbReference>
<sequence length="243" mass="26993">MASLKSFAALSFDCYGTLVDWEGGIIAALQPLTKRLDPTHPLKTDGAALLQKYGAHESRIQKQYTTLKYSAILERVYGEIASELGLDASVTDDEKVAFGASIGHWPAFPDTITALKQLSRHFKLIILSNVDKESFARTLSGPLAGIPFDAIYVAEEIGSYKPDPRNFEYLMEHCESDLQVPRDKLLHTAYALFHDLTPAKRAGLKTCWIERKPNVMGGEPSQLDSDISLDFRFPTLGDMAREL</sequence>
<keyword evidence="1" id="KW-0378">Hydrolase</keyword>
<evidence type="ECO:0000256" key="1">
    <source>
        <dbReference type="ARBA" id="ARBA00022801"/>
    </source>
</evidence>
<dbReference type="PANTHER" id="PTHR43316">
    <property type="entry name" value="HYDROLASE, HALOACID DELAHOGENASE-RELATED"/>
    <property type="match status" value="1"/>
</dbReference>
<comment type="caution">
    <text evidence="2">The sequence shown here is derived from an EMBL/GenBank/DDBJ whole genome shotgun (WGS) entry which is preliminary data.</text>
</comment>
<dbReference type="EMBL" id="JAVFKD010000010">
    <property type="protein sequence ID" value="KAK5994300.1"/>
    <property type="molecule type" value="Genomic_DNA"/>
</dbReference>
<reference evidence="2 3" key="1">
    <citation type="submission" date="2024-01" db="EMBL/GenBank/DDBJ databases">
        <title>Complete genome of Cladobotryum mycophilum ATHUM6906.</title>
        <authorList>
            <person name="Christinaki A.C."/>
            <person name="Myridakis A.I."/>
            <person name="Kouvelis V.N."/>
        </authorList>
    </citation>
    <scope>NUCLEOTIDE SEQUENCE [LARGE SCALE GENOMIC DNA]</scope>
    <source>
        <strain evidence="2 3">ATHUM6906</strain>
    </source>
</reference>
<name>A0ABR0SQ42_9HYPO</name>
<dbReference type="Proteomes" id="UP001338125">
    <property type="component" value="Unassembled WGS sequence"/>
</dbReference>
<dbReference type="PRINTS" id="PR00413">
    <property type="entry name" value="HADHALOGNASE"/>
</dbReference>